<dbReference type="PANTHER" id="PTHR40465:SF1">
    <property type="entry name" value="DUF6534 DOMAIN-CONTAINING PROTEIN"/>
    <property type="match status" value="1"/>
</dbReference>
<keyword evidence="1" id="KW-0812">Transmembrane</keyword>
<gene>
    <name evidence="3" type="ORF">BDZ94DRAFT_1264425</name>
</gene>
<protein>
    <recommendedName>
        <fullName evidence="2">DUF6534 domain-containing protein</fullName>
    </recommendedName>
</protein>
<organism evidence="3 4">
    <name type="scientific">Collybia nuda</name>
    <dbReference type="NCBI Taxonomy" id="64659"/>
    <lineage>
        <taxon>Eukaryota</taxon>
        <taxon>Fungi</taxon>
        <taxon>Dikarya</taxon>
        <taxon>Basidiomycota</taxon>
        <taxon>Agaricomycotina</taxon>
        <taxon>Agaricomycetes</taxon>
        <taxon>Agaricomycetidae</taxon>
        <taxon>Agaricales</taxon>
        <taxon>Tricholomatineae</taxon>
        <taxon>Clitocybaceae</taxon>
        <taxon>Collybia</taxon>
    </lineage>
</organism>
<evidence type="ECO:0000259" key="2">
    <source>
        <dbReference type="Pfam" id="PF20152"/>
    </source>
</evidence>
<dbReference type="InterPro" id="IPR045339">
    <property type="entry name" value="DUF6534"/>
</dbReference>
<dbReference type="PANTHER" id="PTHR40465">
    <property type="entry name" value="CHROMOSOME 1, WHOLE GENOME SHOTGUN SEQUENCE"/>
    <property type="match status" value="1"/>
</dbReference>
<feature type="transmembrane region" description="Helical" evidence="1">
    <location>
        <begin position="94"/>
        <end position="118"/>
    </location>
</feature>
<proteinExistence type="predicted"/>
<evidence type="ECO:0000256" key="1">
    <source>
        <dbReference type="SAM" id="Phobius"/>
    </source>
</evidence>
<keyword evidence="1" id="KW-0472">Membrane</keyword>
<dbReference type="OrthoDB" id="2535105at2759"/>
<feature type="transmembrane region" description="Helical" evidence="1">
    <location>
        <begin position="173"/>
        <end position="193"/>
    </location>
</feature>
<dbReference type="Pfam" id="PF20152">
    <property type="entry name" value="DUF6534"/>
    <property type="match status" value="1"/>
</dbReference>
<reference evidence="3" key="1">
    <citation type="submission" date="2020-11" db="EMBL/GenBank/DDBJ databases">
        <authorList>
            <consortium name="DOE Joint Genome Institute"/>
            <person name="Ahrendt S."/>
            <person name="Riley R."/>
            <person name="Andreopoulos W."/>
            <person name="Labutti K."/>
            <person name="Pangilinan J."/>
            <person name="Ruiz-Duenas F.J."/>
            <person name="Barrasa J.M."/>
            <person name="Sanchez-Garcia M."/>
            <person name="Camarero S."/>
            <person name="Miyauchi S."/>
            <person name="Serrano A."/>
            <person name="Linde D."/>
            <person name="Babiker R."/>
            <person name="Drula E."/>
            <person name="Ayuso-Fernandez I."/>
            <person name="Pacheco R."/>
            <person name="Padilla G."/>
            <person name="Ferreira P."/>
            <person name="Barriuso J."/>
            <person name="Kellner H."/>
            <person name="Castanera R."/>
            <person name="Alfaro M."/>
            <person name="Ramirez L."/>
            <person name="Pisabarro A.G."/>
            <person name="Kuo A."/>
            <person name="Tritt A."/>
            <person name="Lipzen A."/>
            <person name="He G."/>
            <person name="Yan M."/>
            <person name="Ng V."/>
            <person name="Cullen D."/>
            <person name="Martin F."/>
            <person name="Rosso M.-N."/>
            <person name="Henrissat B."/>
            <person name="Hibbett D."/>
            <person name="Martinez A.T."/>
            <person name="Grigoriev I.V."/>
        </authorList>
    </citation>
    <scope>NUCLEOTIDE SEQUENCE</scope>
    <source>
        <strain evidence="3">CBS 247.69</strain>
    </source>
</reference>
<feature type="transmembrane region" description="Helical" evidence="1">
    <location>
        <begin position="61"/>
        <end position="82"/>
    </location>
</feature>
<keyword evidence="4" id="KW-1185">Reference proteome</keyword>
<name>A0A9P5Y2N2_9AGAR</name>
<evidence type="ECO:0000313" key="3">
    <source>
        <dbReference type="EMBL" id="KAF9461157.1"/>
    </source>
</evidence>
<evidence type="ECO:0000313" key="4">
    <source>
        <dbReference type="Proteomes" id="UP000807353"/>
    </source>
</evidence>
<dbReference type="EMBL" id="MU150288">
    <property type="protein sequence ID" value="KAF9461157.1"/>
    <property type="molecule type" value="Genomic_DNA"/>
</dbReference>
<keyword evidence="1" id="KW-1133">Transmembrane helix</keyword>
<feature type="transmembrane region" description="Helical" evidence="1">
    <location>
        <begin position="213"/>
        <end position="237"/>
    </location>
</feature>
<feature type="transmembrane region" description="Helical" evidence="1">
    <location>
        <begin position="22"/>
        <end position="49"/>
    </location>
</feature>
<sequence>MSPQTSSPSAALMPPIEIINQYIFGPILIGLVVSALLTGVTIVQAAVYMRNSKYDPLGQKLAIWFLCSLDALHISFMVHMIYHYLVSDPTDEYMIWSFPAHVFIETLLFPVAQWLYIVRIWKIATHRRKWIPAILSVLVFSHLVVGIFASVKMAQHANVGGTNGENPIPSKPAIAFVLAMTTFIDFSIAGSLIHTLPKAGTNLRWTDSSITMLLAYFLHTGVIISIFSLSVFIAFMVSKNPAIFLAIEAVDTRLYVNSVLGMVNARYYFQPPQSPKPLSLHSETSSQYGPIDMASRRLSKTINEVGLPLFQPSAKPEDVKVLEVMVKQEHSSKT</sequence>
<dbReference type="AlphaFoldDB" id="A0A9P5Y2N2"/>
<feature type="domain" description="DUF6534" evidence="2">
    <location>
        <begin position="182"/>
        <end position="267"/>
    </location>
</feature>
<feature type="transmembrane region" description="Helical" evidence="1">
    <location>
        <begin position="130"/>
        <end position="153"/>
    </location>
</feature>
<accession>A0A9P5Y2N2</accession>
<comment type="caution">
    <text evidence="3">The sequence shown here is derived from an EMBL/GenBank/DDBJ whole genome shotgun (WGS) entry which is preliminary data.</text>
</comment>
<dbReference type="Proteomes" id="UP000807353">
    <property type="component" value="Unassembled WGS sequence"/>
</dbReference>